<protein>
    <submittedName>
        <fullName evidence="1">Uncharacterized protein</fullName>
    </submittedName>
</protein>
<dbReference type="Proteomes" id="UP001479436">
    <property type="component" value="Unassembled WGS sequence"/>
</dbReference>
<reference evidence="1 2" key="1">
    <citation type="submission" date="2023-04" db="EMBL/GenBank/DDBJ databases">
        <title>Genome of Basidiobolus ranarum AG-B5.</title>
        <authorList>
            <person name="Stajich J.E."/>
            <person name="Carter-House D."/>
            <person name="Gryganskyi A."/>
        </authorList>
    </citation>
    <scope>NUCLEOTIDE SEQUENCE [LARGE SCALE GENOMIC DNA]</scope>
    <source>
        <strain evidence="1 2">AG-B5</strain>
    </source>
</reference>
<evidence type="ECO:0000313" key="2">
    <source>
        <dbReference type="Proteomes" id="UP001479436"/>
    </source>
</evidence>
<feature type="non-terminal residue" evidence="1">
    <location>
        <position position="52"/>
    </location>
</feature>
<evidence type="ECO:0000313" key="1">
    <source>
        <dbReference type="EMBL" id="KAK9763979.1"/>
    </source>
</evidence>
<keyword evidence="2" id="KW-1185">Reference proteome</keyword>
<name>A0ABR2WR69_9FUNG</name>
<gene>
    <name evidence="1" type="ORF">K7432_008910</name>
</gene>
<comment type="caution">
    <text evidence="1">The sequence shown here is derived from an EMBL/GenBank/DDBJ whole genome shotgun (WGS) entry which is preliminary data.</text>
</comment>
<proteinExistence type="predicted"/>
<sequence length="52" mass="6210">MNRLSKFFFVPLEYLTSDRHTYDRDYLSVNLNALVLATFTIRQLWDSLQILA</sequence>
<accession>A0ABR2WR69</accession>
<organism evidence="1 2">
    <name type="scientific">Basidiobolus ranarum</name>
    <dbReference type="NCBI Taxonomy" id="34480"/>
    <lineage>
        <taxon>Eukaryota</taxon>
        <taxon>Fungi</taxon>
        <taxon>Fungi incertae sedis</taxon>
        <taxon>Zoopagomycota</taxon>
        <taxon>Entomophthoromycotina</taxon>
        <taxon>Basidiobolomycetes</taxon>
        <taxon>Basidiobolales</taxon>
        <taxon>Basidiobolaceae</taxon>
        <taxon>Basidiobolus</taxon>
    </lineage>
</organism>
<dbReference type="EMBL" id="JASJQH010000521">
    <property type="protein sequence ID" value="KAK9763979.1"/>
    <property type="molecule type" value="Genomic_DNA"/>
</dbReference>